<dbReference type="GO" id="GO:0005742">
    <property type="term" value="C:mitochondrial outer membrane translocase complex"/>
    <property type="evidence" value="ECO:0007669"/>
    <property type="project" value="InterPro"/>
</dbReference>
<proteinExistence type="predicted"/>
<evidence type="ECO:0000256" key="9">
    <source>
        <dbReference type="ARBA" id="ARBA00023136"/>
    </source>
</evidence>
<organism evidence="11">
    <name type="scientific">Cryptomonas curvata</name>
    <dbReference type="NCBI Taxonomy" id="233186"/>
    <lineage>
        <taxon>Eukaryota</taxon>
        <taxon>Cryptophyceae</taxon>
        <taxon>Cryptomonadales</taxon>
        <taxon>Cryptomonadaceae</taxon>
        <taxon>Cryptomonas</taxon>
    </lineage>
</organism>
<evidence type="ECO:0000256" key="6">
    <source>
        <dbReference type="ARBA" id="ARBA00022927"/>
    </source>
</evidence>
<evidence type="ECO:0000313" key="11">
    <source>
        <dbReference type="EMBL" id="CAD8623124.1"/>
    </source>
</evidence>
<keyword evidence="7 10" id="KW-1133">Transmembrane helix</keyword>
<protein>
    <recommendedName>
        <fullName evidence="12">Mitochondrial import receptor subunit TOM20</fullName>
    </recommendedName>
</protein>
<keyword evidence="8" id="KW-0496">Mitochondrion</keyword>
<evidence type="ECO:0000256" key="10">
    <source>
        <dbReference type="SAM" id="Phobius"/>
    </source>
</evidence>
<dbReference type="PANTHER" id="PTHR32409:SF3">
    <property type="entry name" value="MITOCHONDRIAL IMPORT RECEPTOR SUBUNIT TOM20-1-RELATED"/>
    <property type="match status" value="1"/>
</dbReference>
<keyword evidence="5 10" id="KW-0812">Transmembrane</keyword>
<sequence length="191" mass="20983">MLSQLEEQIQQARHAVDLNPRDATSLAKWGECLLELSMLKQGPGDSQEAKQLLLLSVEKLRKSLEIYPDNHNAMVVLASALNARAFLQPDHDVACELFEEAKGNFRRALELDDSNPRYKELLEAMDSAPQLHAQVMQQLHAQGQSAAFGMGGGAGPKVSDEDWFYDWLGWGILIVGSLGVVAMLNAKAQGV</sequence>
<evidence type="ECO:0000256" key="4">
    <source>
        <dbReference type="ARBA" id="ARBA00022448"/>
    </source>
</evidence>
<reference evidence="11" key="1">
    <citation type="submission" date="2021-01" db="EMBL/GenBank/DDBJ databases">
        <authorList>
            <person name="Corre E."/>
            <person name="Pelletier E."/>
            <person name="Niang G."/>
            <person name="Scheremetjew M."/>
            <person name="Finn R."/>
            <person name="Kale V."/>
            <person name="Holt S."/>
            <person name="Cochrane G."/>
            <person name="Meng A."/>
            <person name="Brown T."/>
            <person name="Cohen L."/>
        </authorList>
    </citation>
    <scope>NUCLEOTIDE SEQUENCE</scope>
    <source>
        <strain evidence="11">CCAP979/52</strain>
    </source>
</reference>
<feature type="transmembrane region" description="Helical" evidence="10">
    <location>
        <begin position="167"/>
        <end position="186"/>
    </location>
</feature>
<dbReference type="GO" id="GO:0045040">
    <property type="term" value="P:protein insertion into mitochondrial outer membrane"/>
    <property type="evidence" value="ECO:0007669"/>
    <property type="project" value="InterPro"/>
</dbReference>
<dbReference type="Gene3D" id="1.25.40.10">
    <property type="entry name" value="Tetratricopeptide repeat domain"/>
    <property type="match status" value="1"/>
</dbReference>
<accession>A0A7S0QCR6</accession>
<evidence type="ECO:0000256" key="8">
    <source>
        <dbReference type="ARBA" id="ARBA00023128"/>
    </source>
</evidence>
<evidence type="ECO:0000256" key="7">
    <source>
        <dbReference type="ARBA" id="ARBA00022989"/>
    </source>
</evidence>
<evidence type="ECO:0000256" key="1">
    <source>
        <dbReference type="ARBA" id="ARBA00003450"/>
    </source>
</evidence>
<keyword evidence="4" id="KW-0813">Transport</keyword>
<evidence type="ECO:0000256" key="2">
    <source>
        <dbReference type="ARBA" id="ARBA00004167"/>
    </source>
</evidence>
<dbReference type="InterPro" id="IPR011990">
    <property type="entry name" value="TPR-like_helical_dom_sf"/>
</dbReference>
<comment type="function">
    <text evidence="1">Central component of the receptor complex responsible for the recognition and translocation of cytosolically synthesized mitochondrial preproteins. Together with TOM22 functions as the transit peptide receptor at the surface of the mitochondrion outer membrane and facilitates the movement of preproteins into the translocation pore.</text>
</comment>
<dbReference type="GO" id="GO:0015031">
    <property type="term" value="P:protein transport"/>
    <property type="evidence" value="ECO:0007669"/>
    <property type="project" value="UniProtKB-KW"/>
</dbReference>
<evidence type="ECO:0008006" key="12">
    <source>
        <dbReference type="Google" id="ProtNLM"/>
    </source>
</evidence>
<dbReference type="AlphaFoldDB" id="A0A7S0QCR6"/>
<comment type="subcellular location">
    <subcellularLocation>
        <location evidence="2">Membrane</location>
        <topology evidence="2">Single-pass membrane protein</topology>
    </subcellularLocation>
    <subcellularLocation>
        <location evidence="3">Mitochondrion membrane</location>
    </subcellularLocation>
</comment>
<dbReference type="Pfam" id="PF06552">
    <property type="entry name" value="TOM20_plant"/>
    <property type="match status" value="1"/>
</dbReference>
<name>A0A7S0QCR6_9CRYP</name>
<dbReference type="SUPFAM" id="SSF48452">
    <property type="entry name" value="TPR-like"/>
    <property type="match status" value="1"/>
</dbReference>
<dbReference type="PANTHER" id="PTHR32409">
    <property type="entry name" value="MITOCHONDRIAL IMPORT RECEPTOR SUBUNIT TOM20-1-RELATED"/>
    <property type="match status" value="1"/>
</dbReference>
<evidence type="ECO:0000256" key="5">
    <source>
        <dbReference type="ARBA" id="ARBA00022692"/>
    </source>
</evidence>
<keyword evidence="9 10" id="KW-0472">Membrane</keyword>
<dbReference type="InterPro" id="IPR010547">
    <property type="entry name" value="TOM20_imprt_rcpt"/>
</dbReference>
<evidence type="ECO:0000256" key="3">
    <source>
        <dbReference type="ARBA" id="ARBA00004325"/>
    </source>
</evidence>
<dbReference type="EMBL" id="HBEZ01001348">
    <property type="protein sequence ID" value="CAD8623124.1"/>
    <property type="molecule type" value="Transcribed_RNA"/>
</dbReference>
<gene>
    <name evidence="11" type="ORF">CCUR1050_LOCUS799</name>
</gene>
<keyword evidence="6" id="KW-0653">Protein transport</keyword>